<keyword evidence="7 8" id="KW-0539">Nucleus</keyword>
<dbReference type="InterPro" id="IPR013260">
    <property type="entry name" value="mRNA_splic_SYF2"/>
</dbReference>
<gene>
    <name evidence="10" type="ORF">METBIDRAFT_39641</name>
</gene>
<dbReference type="AlphaFoldDB" id="A0A1A0HE87"/>
<comment type="subcellular location">
    <subcellularLocation>
        <location evidence="1 8">Nucleus</location>
    </subcellularLocation>
</comment>
<dbReference type="RefSeq" id="XP_018712920.1">
    <property type="nucleotide sequence ID" value="XM_018857161.1"/>
</dbReference>
<evidence type="ECO:0000256" key="3">
    <source>
        <dbReference type="ARBA" id="ARBA00014745"/>
    </source>
</evidence>
<name>A0A1A0HE87_9ASCO</name>
<organism evidence="10 11">
    <name type="scientific">Metschnikowia bicuspidata var. bicuspidata NRRL YB-4993</name>
    <dbReference type="NCBI Taxonomy" id="869754"/>
    <lineage>
        <taxon>Eukaryota</taxon>
        <taxon>Fungi</taxon>
        <taxon>Dikarya</taxon>
        <taxon>Ascomycota</taxon>
        <taxon>Saccharomycotina</taxon>
        <taxon>Pichiomycetes</taxon>
        <taxon>Metschnikowiaceae</taxon>
        <taxon>Metschnikowia</taxon>
    </lineage>
</organism>
<dbReference type="GO" id="GO:0000398">
    <property type="term" value="P:mRNA splicing, via spliceosome"/>
    <property type="evidence" value="ECO:0007669"/>
    <property type="project" value="UniProtKB-UniRule"/>
</dbReference>
<evidence type="ECO:0000256" key="5">
    <source>
        <dbReference type="ARBA" id="ARBA00022728"/>
    </source>
</evidence>
<evidence type="ECO:0000256" key="6">
    <source>
        <dbReference type="ARBA" id="ARBA00023187"/>
    </source>
</evidence>
<comment type="function">
    <text evidence="8">Involved in pre-mRNA splicing.</text>
</comment>
<evidence type="ECO:0000256" key="7">
    <source>
        <dbReference type="ARBA" id="ARBA00023242"/>
    </source>
</evidence>
<dbReference type="GeneID" id="30030137"/>
<dbReference type="EMBL" id="LXTC01000002">
    <property type="protein sequence ID" value="OBA22424.1"/>
    <property type="molecule type" value="Genomic_DNA"/>
</dbReference>
<dbReference type="GO" id="GO:0005681">
    <property type="term" value="C:spliceosomal complex"/>
    <property type="evidence" value="ECO:0007669"/>
    <property type="project" value="UniProtKB-KW"/>
</dbReference>
<feature type="compositionally biased region" description="Basic and acidic residues" evidence="9">
    <location>
        <begin position="145"/>
        <end position="180"/>
    </location>
</feature>
<dbReference type="Pfam" id="PF08231">
    <property type="entry name" value="SYF2"/>
    <property type="match status" value="1"/>
</dbReference>
<keyword evidence="5 8" id="KW-0747">Spliceosome</keyword>
<evidence type="ECO:0000313" key="11">
    <source>
        <dbReference type="Proteomes" id="UP000092555"/>
    </source>
</evidence>
<protein>
    <recommendedName>
        <fullName evidence="3 8">Pre-mRNA-splicing factor SYF2</fullName>
    </recommendedName>
</protein>
<dbReference type="OrthoDB" id="199717at2759"/>
<proteinExistence type="inferred from homology"/>
<evidence type="ECO:0000256" key="4">
    <source>
        <dbReference type="ARBA" id="ARBA00022664"/>
    </source>
</evidence>
<accession>A0A1A0HE87</accession>
<keyword evidence="4 8" id="KW-0507">mRNA processing</keyword>
<evidence type="ECO:0000313" key="10">
    <source>
        <dbReference type="EMBL" id="OBA22424.1"/>
    </source>
</evidence>
<feature type="region of interest" description="Disordered" evidence="9">
    <location>
        <begin position="30"/>
        <end position="59"/>
    </location>
</feature>
<keyword evidence="11" id="KW-1185">Reference proteome</keyword>
<evidence type="ECO:0000256" key="8">
    <source>
        <dbReference type="RuleBase" id="RU367148"/>
    </source>
</evidence>
<reference evidence="10 11" key="1">
    <citation type="submission" date="2016-05" db="EMBL/GenBank/DDBJ databases">
        <title>Comparative genomics of biotechnologically important yeasts.</title>
        <authorList>
            <consortium name="DOE Joint Genome Institute"/>
            <person name="Riley R."/>
            <person name="Haridas S."/>
            <person name="Wolfe K.H."/>
            <person name="Lopes M.R."/>
            <person name="Hittinger C.T."/>
            <person name="Goker M."/>
            <person name="Salamov A."/>
            <person name="Wisecaver J."/>
            <person name="Long T.M."/>
            <person name="Aerts A.L."/>
            <person name="Barry K."/>
            <person name="Choi C."/>
            <person name="Clum A."/>
            <person name="Coughlan A.Y."/>
            <person name="Deshpande S."/>
            <person name="Douglass A.P."/>
            <person name="Hanson S.J."/>
            <person name="Klenk H.-P."/>
            <person name="LaButti K."/>
            <person name="Lapidus A."/>
            <person name="Lindquist E."/>
            <person name="Lipzen A."/>
            <person name="Meier-kolthoff J.P."/>
            <person name="Ohm R.A."/>
            <person name="Otillar R.P."/>
            <person name="Pangilinan J."/>
            <person name="Peng Y."/>
            <person name="Rokas A."/>
            <person name="Rosa C.A."/>
            <person name="Scheuner C."/>
            <person name="Sibirny A.A."/>
            <person name="Slot J.C."/>
            <person name="Stielow J.B."/>
            <person name="Sun H."/>
            <person name="Kurtzman C.P."/>
            <person name="Blackwell M."/>
            <person name="Grigoriev I.V."/>
            <person name="Jeffries T.W."/>
        </authorList>
    </citation>
    <scope>NUCLEOTIDE SEQUENCE [LARGE SCALE GENOMIC DNA]</scope>
    <source>
        <strain evidence="10 11">NRRL YB-4993</strain>
    </source>
</reference>
<comment type="similarity">
    <text evidence="2 8">Belongs to the SYF2 family.</text>
</comment>
<dbReference type="STRING" id="869754.A0A1A0HE87"/>
<comment type="caution">
    <text evidence="10">The sequence shown here is derived from an EMBL/GenBank/DDBJ whole genome shotgun (WGS) entry which is preliminary data.</text>
</comment>
<evidence type="ECO:0000256" key="2">
    <source>
        <dbReference type="ARBA" id="ARBA00010028"/>
    </source>
</evidence>
<keyword evidence="6 8" id="KW-0508">mRNA splicing</keyword>
<comment type="subunit">
    <text evidence="8">May be part of a spliceosome complex.</text>
</comment>
<evidence type="ECO:0000256" key="9">
    <source>
        <dbReference type="SAM" id="MobiDB-lite"/>
    </source>
</evidence>
<dbReference type="Proteomes" id="UP000092555">
    <property type="component" value="Unassembled WGS sequence"/>
</dbReference>
<evidence type="ECO:0000256" key="1">
    <source>
        <dbReference type="ARBA" id="ARBA00004123"/>
    </source>
</evidence>
<sequence>MDPALREQLDSLKSKKAAAQKKIHAELTKHRLSFKQAEGDEMIDEQPYSREALPPDPMDWSAEQWARHDRPQAPQENNTGYKNMAGLAHATYLKETAKRTVDMAQYEKSKAEQSLQWGDHQHAALVPSTPAAENVDALVKSLQEASERKQKRRTGEVADKQYVNEKNRQFNMKLDREYGK</sequence>
<feature type="region of interest" description="Disordered" evidence="9">
    <location>
        <begin position="142"/>
        <end position="180"/>
    </location>
</feature>